<dbReference type="AlphaFoldDB" id="A0A9P6NGC2"/>
<keyword evidence="3" id="KW-1185">Reference proteome</keyword>
<evidence type="ECO:0000256" key="1">
    <source>
        <dbReference type="SAM" id="MobiDB-lite"/>
    </source>
</evidence>
<name>A0A9P6NGC2_9BASI</name>
<organism evidence="2 3">
    <name type="scientific">Cronartium quercuum f. sp. fusiforme G11</name>
    <dbReference type="NCBI Taxonomy" id="708437"/>
    <lineage>
        <taxon>Eukaryota</taxon>
        <taxon>Fungi</taxon>
        <taxon>Dikarya</taxon>
        <taxon>Basidiomycota</taxon>
        <taxon>Pucciniomycotina</taxon>
        <taxon>Pucciniomycetes</taxon>
        <taxon>Pucciniales</taxon>
        <taxon>Coleosporiaceae</taxon>
        <taxon>Cronartium</taxon>
    </lineage>
</organism>
<dbReference type="EMBL" id="MU167261">
    <property type="protein sequence ID" value="KAG0146400.1"/>
    <property type="molecule type" value="Genomic_DNA"/>
</dbReference>
<feature type="compositionally biased region" description="Low complexity" evidence="1">
    <location>
        <begin position="418"/>
        <end position="431"/>
    </location>
</feature>
<evidence type="ECO:0000313" key="3">
    <source>
        <dbReference type="Proteomes" id="UP000886653"/>
    </source>
</evidence>
<evidence type="ECO:0000313" key="2">
    <source>
        <dbReference type="EMBL" id="KAG0146400.1"/>
    </source>
</evidence>
<feature type="region of interest" description="Disordered" evidence="1">
    <location>
        <begin position="418"/>
        <end position="448"/>
    </location>
</feature>
<sequence length="547" mass="60748">MASLGPRLETLHLGPDPDHPLFRDGSQPRPEPKATPNLVEQDTGCPVQITPLQPVTVFLPDELVQAIMKSVCKFGPMLARTTLSSCAQVSQQWRRIVCPMMDTSPIIDMGSRAGAHEFLSKMANDLIEYELDLMEFKTNKRPPAHSLIGRMSKLMVVGQAVWRHRASMKSRPALVSRDTLHEILNRLWATQIHTLVLVELPFTNPFFRSVVNRYPSSLSTVIMLTPLTPFELLFFLRELPSLRHLCIGSRDDSVGAPGANQTLFSREQLPSPNLISFGIAARAAERWLKTGLPWLENILNLIVVPCVQTIRTVHLELADDDDERHIMEILGYQPTPTTSEELSLDPLIQNVIPSSALPRRTPSNLENVYLRGISSFLMAHTLSYCRGIRRLCLSSIYGTALRSSSGSIEAQALLPDAPSDLSSDPSVSVDGDPPPLGLLRSRSTPTKNPVWSTIPRSIEELSIEITRLPGHGPWNARSAGQLALTLSELILSDQCPKLIRLGSVFGEEDFQYGIYSHLHGRPILPTVQHLIEIAESRGLSYLSIYLN</sequence>
<dbReference type="Proteomes" id="UP000886653">
    <property type="component" value="Unassembled WGS sequence"/>
</dbReference>
<evidence type="ECO:0008006" key="4">
    <source>
        <dbReference type="Google" id="ProtNLM"/>
    </source>
</evidence>
<dbReference type="CDD" id="cd09917">
    <property type="entry name" value="F-box_SF"/>
    <property type="match status" value="1"/>
</dbReference>
<reference evidence="2" key="1">
    <citation type="submission" date="2013-11" db="EMBL/GenBank/DDBJ databases">
        <title>Genome sequence of the fusiform rust pathogen reveals effectors for host alternation and coevolution with pine.</title>
        <authorList>
            <consortium name="DOE Joint Genome Institute"/>
            <person name="Smith K."/>
            <person name="Pendleton A."/>
            <person name="Kubisiak T."/>
            <person name="Anderson C."/>
            <person name="Salamov A."/>
            <person name="Aerts A."/>
            <person name="Riley R."/>
            <person name="Clum A."/>
            <person name="Lindquist E."/>
            <person name="Ence D."/>
            <person name="Campbell M."/>
            <person name="Kronenberg Z."/>
            <person name="Feau N."/>
            <person name="Dhillon B."/>
            <person name="Hamelin R."/>
            <person name="Burleigh J."/>
            <person name="Smith J."/>
            <person name="Yandell M."/>
            <person name="Nelson C."/>
            <person name="Grigoriev I."/>
            <person name="Davis J."/>
        </authorList>
    </citation>
    <scope>NUCLEOTIDE SEQUENCE</scope>
    <source>
        <strain evidence="2">G11</strain>
    </source>
</reference>
<feature type="region of interest" description="Disordered" evidence="1">
    <location>
        <begin position="1"/>
        <end position="42"/>
    </location>
</feature>
<dbReference type="OrthoDB" id="2125396at2759"/>
<protein>
    <recommendedName>
        <fullName evidence="4">F-box domain-containing protein</fullName>
    </recommendedName>
</protein>
<gene>
    <name evidence="2" type="ORF">CROQUDRAFT_133139</name>
</gene>
<comment type="caution">
    <text evidence="2">The sequence shown here is derived from an EMBL/GenBank/DDBJ whole genome shotgun (WGS) entry which is preliminary data.</text>
</comment>
<proteinExistence type="predicted"/>
<accession>A0A9P6NGC2</accession>